<dbReference type="Pfam" id="PF02518">
    <property type="entry name" value="HATPase_c"/>
    <property type="match status" value="1"/>
</dbReference>
<dbReference type="SUPFAM" id="SSF47384">
    <property type="entry name" value="Homodimeric domain of signal transducing histidine kinase"/>
    <property type="match status" value="1"/>
</dbReference>
<dbReference type="InterPro" id="IPR003594">
    <property type="entry name" value="HATPase_dom"/>
</dbReference>
<evidence type="ECO:0000256" key="4">
    <source>
        <dbReference type="ARBA" id="ARBA00022475"/>
    </source>
</evidence>
<keyword evidence="10" id="KW-1133">Transmembrane helix</keyword>
<dbReference type="InterPro" id="IPR036890">
    <property type="entry name" value="HATPase_C_sf"/>
</dbReference>
<dbReference type="AlphaFoldDB" id="A0A3B0XIL2"/>
<gene>
    <name evidence="12" type="ORF">MNBD_GAMMA08-155</name>
</gene>
<dbReference type="PANTHER" id="PTHR44936:SF10">
    <property type="entry name" value="SENSOR PROTEIN RSTB"/>
    <property type="match status" value="1"/>
</dbReference>
<keyword evidence="6 12" id="KW-0808">Transferase</keyword>
<dbReference type="SMART" id="SM00388">
    <property type="entry name" value="HisKA"/>
    <property type="match status" value="1"/>
</dbReference>
<evidence type="ECO:0000256" key="6">
    <source>
        <dbReference type="ARBA" id="ARBA00022679"/>
    </source>
</evidence>
<feature type="transmembrane region" description="Helical" evidence="10">
    <location>
        <begin position="47"/>
        <end position="67"/>
    </location>
</feature>
<protein>
    <recommendedName>
        <fullName evidence="3">histidine kinase</fullName>
        <ecNumber evidence="3">2.7.13.3</ecNumber>
    </recommendedName>
</protein>
<dbReference type="CDD" id="cd00082">
    <property type="entry name" value="HisKA"/>
    <property type="match status" value="1"/>
</dbReference>
<keyword evidence="9" id="KW-0067">ATP-binding</keyword>
<dbReference type="PROSITE" id="PS50109">
    <property type="entry name" value="HIS_KIN"/>
    <property type="match status" value="1"/>
</dbReference>
<keyword evidence="4" id="KW-1003">Cell membrane</keyword>
<evidence type="ECO:0000256" key="8">
    <source>
        <dbReference type="ARBA" id="ARBA00022777"/>
    </source>
</evidence>
<reference evidence="12" key="1">
    <citation type="submission" date="2018-06" db="EMBL/GenBank/DDBJ databases">
        <authorList>
            <person name="Zhirakovskaya E."/>
        </authorList>
    </citation>
    <scope>NUCLEOTIDE SEQUENCE</scope>
</reference>
<organism evidence="12">
    <name type="scientific">hydrothermal vent metagenome</name>
    <dbReference type="NCBI Taxonomy" id="652676"/>
    <lineage>
        <taxon>unclassified sequences</taxon>
        <taxon>metagenomes</taxon>
        <taxon>ecological metagenomes</taxon>
    </lineage>
</organism>
<dbReference type="GO" id="GO:0005524">
    <property type="term" value="F:ATP binding"/>
    <property type="evidence" value="ECO:0007669"/>
    <property type="project" value="UniProtKB-KW"/>
</dbReference>
<comment type="subcellular location">
    <subcellularLocation>
        <location evidence="2">Cell membrane</location>
        <topology evidence="2">Multi-pass membrane protein</topology>
    </subcellularLocation>
</comment>
<dbReference type="EC" id="2.7.13.3" evidence="3"/>
<dbReference type="InterPro" id="IPR005467">
    <property type="entry name" value="His_kinase_dom"/>
</dbReference>
<name>A0A3B0XIL2_9ZZZZ</name>
<dbReference type="Gene3D" id="1.10.287.130">
    <property type="match status" value="1"/>
</dbReference>
<dbReference type="InterPro" id="IPR003661">
    <property type="entry name" value="HisK_dim/P_dom"/>
</dbReference>
<keyword evidence="10" id="KW-0472">Membrane</keyword>
<dbReference type="Pfam" id="PF00512">
    <property type="entry name" value="HisKA"/>
    <property type="match status" value="1"/>
</dbReference>
<feature type="transmembrane region" description="Helical" evidence="10">
    <location>
        <begin position="125"/>
        <end position="143"/>
    </location>
</feature>
<dbReference type="Pfam" id="PF25323">
    <property type="entry name" value="6TM_PilS"/>
    <property type="match status" value="1"/>
</dbReference>
<dbReference type="SUPFAM" id="SSF55874">
    <property type="entry name" value="ATPase domain of HSP90 chaperone/DNA topoisomerase II/histidine kinase"/>
    <property type="match status" value="1"/>
</dbReference>
<evidence type="ECO:0000259" key="11">
    <source>
        <dbReference type="PROSITE" id="PS50109"/>
    </source>
</evidence>
<dbReference type="EMBL" id="UOFH01000424">
    <property type="protein sequence ID" value="VAW68178.1"/>
    <property type="molecule type" value="Genomic_DNA"/>
</dbReference>
<keyword evidence="10" id="KW-0812">Transmembrane</keyword>
<keyword evidence="7" id="KW-0547">Nucleotide-binding</keyword>
<keyword evidence="8 12" id="KW-0418">Kinase</keyword>
<evidence type="ECO:0000256" key="1">
    <source>
        <dbReference type="ARBA" id="ARBA00000085"/>
    </source>
</evidence>
<evidence type="ECO:0000256" key="7">
    <source>
        <dbReference type="ARBA" id="ARBA00022741"/>
    </source>
</evidence>
<evidence type="ECO:0000256" key="3">
    <source>
        <dbReference type="ARBA" id="ARBA00012438"/>
    </source>
</evidence>
<dbReference type="GO" id="GO:0000155">
    <property type="term" value="F:phosphorelay sensor kinase activity"/>
    <property type="evidence" value="ECO:0007669"/>
    <property type="project" value="InterPro"/>
</dbReference>
<dbReference type="PRINTS" id="PR00344">
    <property type="entry name" value="BCTRLSENSOR"/>
</dbReference>
<dbReference type="SMART" id="SM00387">
    <property type="entry name" value="HATPase_c"/>
    <property type="match status" value="1"/>
</dbReference>
<dbReference type="InterPro" id="IPR004358">
    <property type="entry name" value="Sig_transdc_His_kin-like_C"/>
</dbReference>
<feature type="domain" description="Histidine kinase" evidence="11">
    <location>
        <begin position="218"/>
        <end position="422"/>
    </location>
</feature>
<sequence>MIKLPLLFDRNNIQAHNLFRLFMLRNILIAGAIAFIFYALYNHIVLPFTSIEIILSILFFINLITGWRLYCKKTVTDKTLIWQLIIDVATFTAILYFTGGASNPFGWFYLVPIFITATLLHGRAIWLITALSIIGYTTLVFFNQPLANFSTHNMHNSDGFQQHVIGMWLGYIITALLVSYVVSRMANSLREQDNHLAKAREKALRDERLVALGTLAAGTAHELGTPLSTIAIVVNELQNLNESAQSKKYLKIIREQIDRCKLALTTLSHSAGEELMSGGQMLTVKQYILNIIEQWQSQRPETKLNLINDLNKLDAKILAEQTMTQALINIINNAADASPEKISLQVIQSNNEITISIMDDGPGLDAMIQHHAGKQTYSSKNQGLGLGLFLAHASIERLGGKIFLANRAQGGAIVKVILPLTEQLTEINHVD</sequence>
<dbReference type="InterPro" id="IPR036097">
    <property type="entry name" value="HisK_dim/P_sf"/>
</dbReference>
<evidence type="ECO:0000256" key="2">
    <source>
        <dbReference type="ARBA" id="ARBA00004651"/>
    </source>
</evidence>
<feature type="transmembrane region" description="Helical" evidence="10">
    <location>
        <begin position="21"/>
        <end position="41"/>
    </location>
</feature>
<evidence type="ECO:0000256" key="10">
    <source>
        <dbReference type="SAM" id="Phobius"/>
    </source>
</evidence>
<feature type="transmembrane region" description="Helical" evidence="10">
    <location>
        <begin position="104"/>
        <end position="120"/>
    </location>
</feature>
<accession>A0A3B0XIL2</accession>
<keyword evidence="5" id="KW-0597">Phosphoprotein</keyword>
<comment type="catalytic activity">
    <reaction evidence="1">
        <text>ATP + protein L-histidine = ADP + protein N-phospho-L-histidine.</text>
        <dbReference type="EC" id="2.7.13.3"/>
    </reaction>
</comment>
<dbReference type="InterPro" id="IPR050980">
    <property type="entry name" value="2C_sensor_his_kinase"/>
</dbReference>
<evidence type="ECO:0000256" key="9">
    <source>
        <dbReference type="ARBA" id="ARBA00022840"/>
    </source>
</evidence>
<feature type="transmembrane region" description="Helical" evidence="10">
    <location>
        <begin position="163"/>
        <end position="182"/>
    </location>
</feature>
<dbReference type="GO" id="GO:0005886">
    <property type="term" value="C:plasma membrane"/>
    <property type="evidence" value="ECO:0007669"/>
    <property type="project" value="UniProtKB-SubCell"/>
</dbReference>
<feature type="transmembrane region" description="Helical" evidence="10">
    <location>
        <begin position="79"/>
        <end position="98"/>
    </location>
</feature>
<dbReference type="Gene3D" id="3.30.565.10">
    <property type="entry name" value="Histidine kinase-like ATPase, C-terminal domain"/>
    <property type="match status" value="1"/>
</dbReference>
<dbReference type="PANTHER" id="PTHR44936">
    <property type="entry name" value="SENSOR PROTEIN CREC"/>
    <property type="match status" value="1"/>
</dbReference>
<evidence type="ECO:0000313" key="12">
    <source>
        <dbReference type="EMBL" id="VAW68178.1"/>
    </source>
</evidence>
<proteinExistence type="predicted"/>
<evidence type="ECO:0000256" key="5">
    <source>
        <dbReference type="ARBA" id="ARBA00022553"/>
    </source>
</evidence>